<sequence>MRADTNNCIDNQKDAGFDHNYEEMSPTEMLLRQLTIFRRQKNVDPSWKQQAKDGAVHPWILILYVASSFFYSAAGIVLLVHDDTLRRAVSSFYYPWTPFGIYFILQGFVTHCSDTVYIDRLSWWHPTDRICALCGILFTCSSLLVLLMNALDQYLAGIMVYLFGAILSSAAFALEWTRKAAKDIAGFALCHAAWHVFAPTGLIIMILTMK</sequence>
<dbReference type="AlphaFoldDB" id="A0A9N8DMQ5"/>
<reference evidence="2" key="1">
    <citation type="submission" date="2020-06" db="EMBL/GenBank/DDBJ databases">
        <authorList>
            <consortium name="Plant Systems Biology data submission"/>
        </authorList>
    </citation>
    <scope>NUCLEOTIDE SEQUENCE</scope>
    <source>
        <strain evidence="2">D6</strain>
    </source>
</reference>
<keyword evidence="1" id="KW-0812">Transmembrane</keyword>
<feature type="transmembrane region" description="Helical" evidence="1">
    <location>
        <begin position="130"/>
        <end position="148"/>
    </location>
</feature>
<gene>
    <name evidence="2" type="ORF">SEMRO_141_G065700.1</name>
</gene>
<feature type="transmembrane region" description="Helical" evidence="1">
    <location>
        <begin position="59"/>
        <end position="79"/>
    </location>
</feature>
<accession>A0A9N8DMQ5</accession>
<feature type="transmembrane region" description="Helical" evidence="1">
    <location>
        <begin position="99"/>
        <end position="118"/>
    </location>
</feature>
<evidence type="ECO:0000313" key="2">
    <source>
        <dbReference type="EMBL" id="CAB9502594.1"/>
    </source>
</evidence>
<name>A0A9N8DMQ5_9STRA</name>
<dbReference type="EMBL" id="CAICTM010000140">
    <property type="protein sequence ID" value="CAB9502594.1"/>
    <property type="molecule type" value="Genomic_DNA"/>
</dbReference>
<evidence type="ECO:0000256" key="1">
    <source>
        <dbReference type="SAM" id="Phobius"/>
    </source>
</evidence>
<protein>
    <submittedName>
        <fullName evidence="2">Uncharacterized protein</fullName>
    </submittedName>
</protein>
<keyword evidence="3" id="KW-1185">Reference proteome</keyword>
<feature type="transmembrane region" description="Helical" evidence="1">
    <location>
        <begin position="186"/>
        <end position="207"/>
    </location>
</feature>
<dbReference type="Proteomes" id="UP001153069">
    <property type="component" value="Unassembled WGS sequence"/>
</dbReference>
<keyword evidence="1" id="KW-1133">Transmembrane helix</keyword>
<evidence type="ECO:0000313" key="3">
    <source>
        <dbReference type="Proteomes" id="UP001153069"/>
    </source>
</evidence>
<feature type="transmembrane region" description="Helical" evidence="1">
    <location>
        <begin position="154"/>
        <end position="174"/>
    </location>
</feature>
<keyword evidence="1" id="KW-0472">Membrane</keyword>
<proteinExistence type="predicted"/>
<organism evidence="2 3">
    <name type="scientific">Seminavis robusta</name>
    <dbReference type="NCBI Taxonomy" id="568900"/>
    <lineage>
        <taxon>Eukaryota</taxon>
        <taxon>Sar</taxon>
        <taxon>Stramenopiles</taxon>
        <taxon>Ochrophyta</taxon>
        <taxon>Bacillariophyta</taxon>
        <taxon>Bacillariophyceae</taxon>
        <taxon>Bacillariophycidae</taxon>
        <taxon>Naviculales</taxon>
        <taxon>Naviculaceae</taxon>
        <taxon>Seminavis</taxon>
    </lineage>
</organism>
<comment type="caution">
    <text evidence="2">The sequence shown here is derived from an EMBL/GenBank/DDBJ whole genome shotgun (WGS) entry which is preliminary data.</text>
</comment>